<dbReference type="PANTHER" id="PTHR30346">
    <property type="entry name" value="TRANSCRIPTIONAL DUAL REGULATOR HCAR-RELATED"/>
    <property type="match status" value="1"/>
</dbReference>
<dbReference type="InterPro" id="IPR036388">
    <property type="entry name" value="WH-like_DNA-bd_sf"/>
</dbReference>
<dbReference type="KEGG" id="bav:BAV3239"/>
<sequence length="312" mass="33867">MFGMSDQNVETRTLRYFIAVVENLHFSKAADRLDISQSVLSVAIQKLETQLGVKLLQRNKRQPVSLTDAGRAFHAHAVIALQHIDQAVQIGMLAARGLAGVVKIGFVGSAVTTGVMQGLLRGYRAEHPAVRLEVLPMDTPTQIENLKTAAIDVGILRARREYPKGVEAISLESERLAVAMADNHLLGRKDELAPADLALESFIIPQFGEREGFSEILADLGRSGGFTAQPHQRVKDFMSALALAAAGYGVVLAPESIVRLSPPGITYRRITGFERRVNLALAFRTRDNAPAVAALIDKARATGLWKTPTQTS</sequence>
<dbReference type="Pfam" id="PF00126">
    <property type="entry name" value="HTH_1"/>
    <property type="match status" value="1"/>
</dbReference>
<dbReference type="FunFam" id="1.10.10.10:FF:000001">
    <property type="entry name" value="LysR family transcriptional regulator"/>
    <property type="match status" value="1"/>
</dbReference>
<feature type="domain" description="HTH lysR-type" evidence="5">
    <location>
        <begin position="9"/>
        <end position="67"/>
    </location>
</feature>
<proteinExistence type="inferred from homology"/>
<dbReference type="STRING" id="360910.BAV3239"/>
<evidence type="ECO:0000256" key="4">
    <source>
        <dbReference type="ARBA" id="ARBA00023163"/>
    </source>
</evidence>
<gene>
    <name evidence="6" type="ordered locus">BAV3239</name>
</gene>
<evidence type="ECO:0000256" key="3">
    <source>
        <dbReference type="ARBA" id="ARBA00023125"/>
    </source>
</evidence>
<dbReference type="InterPro" id="IPR005119">
    <property type="entry name" value="LysR_subst-bd"/>
</dbReference>
<dbReference type="SUPFAM" id="SSF53850">
    <property type="entry name" value="Periplasmic binding protein-like II"/>
    <property type="match status" value="1"/>
</dbReference>
<dbReference type="HOGENOM" id="CLU_039613_6_4_4"/>
<dbReference type="SUPFAM" id="SSF46785">
    <property type="entry name" value="Winged helix' DNA-binding domain"/>
    <property type="match status" value="1"/>
</dbReference>
<keyword evidence="2" id="KW-0805">Transcription regulation</keyword>
<dbReference type="Pfam" id="PF03466">
    <property type="entry name" value="LysR_substrate"/>
    <property type="match status" value="1"/>
</dbReference>
<evidence type="ECO:0000256" key="1">
    <source>
        <dbReference type="ARBA" id="ARBA00009437"/>
    </source>
</evidence>
<name>Q2KU11_BORA1</name>
<dbReference type="Gene3D" id="1.10.10.10">
    <property type="entry name" value="Winged helix-like DNA-binding domain superfamily/Winged helix DNA-binding domain"/>
    <property type="match status" value="1"/>
</dbReference>
<keyword evidence="4" id="KW-0804">Transcription</keyword>
<keyword evidence="7" id="KW-1185">Reference proteome</keyword>
<organism evidence="6 7">
    <name type="scientific">Bordetella avium (strain 197N)</name>
    <dbReference type="NCBI Taxonomy" id="360910"/>
    <lineage>
        <taxon>Bacteria</taxon>
        <taxon>Pseudomonadati</taxon>
        <taxon>Pseudomonadota</taxon>
        <taxon>Betaproteobacteria</taxon>
        <taxon>Burkholderiales</taxon>
        <taxon>Alcaligenaceae</taxon>
        <taxon>Bordetella</taxon>
    </lineage>
</organism>
<evidence type="ECO:0000256" key="2">
    <source>
        <dbReference type="ARBA" id="ARBA00023015"/>
    </source>
</evidence>
<comment type="similarity">
    <text evidence="1">Belongs to the LysR transcriptional regulatory family.</text>
</comment>
<dbReference type="GO" id="GO:0032993">
    <property type="term" value="C:protein-DNA complex"/>
    <property type="evidence" value="ECO:0007669"/>
    <property type="project" value="TreeGrafter"/>
</dbReference>
<protein>
    <submittedName>
        <fullName evidence="6">LysR-family transcriptional regulator</fullName>
    </submittedName>
</protein>
<dbReference type="AlphaFoldDB" id="Q2KU11"/>
<dbReference type="PRINTS" id="PR00039">
    <property type="entry name" value="HTHLYSR"/>
</dbReference>
<dbReference type="EMBL" id="AM167904">
    <property type="protein sequence ID" value="CAJ50849.1"/>
    <property type="molecule type" value="Genomic_DNA"/>
</dbReference>
<dbReference type="Proteomes" id="UP000001977">
    <property type="component" value="Chromosome"/>
</dbReference>
<evidence type="ECO:0000259" key="5">
    <source>
        <dbReference type="PROSITE" id="PS50931"/>
    </source>
</evidence>
<keyword evidence="3" id="KW-0238">DNA-binding</keyword>
<evidence type="ECO:0000313" key="6">
    <source>
        <dbReference type="EMBL" id="CAJ50849.1"/>
    </source>
</evidence>
<evidence type="ECO:0000313" key="7">
    <source>
        <dbReference type="Proteomes" id="UP000001977"/>
    </source>
</evidence>
<dbReference type="eggNOG" id="COG0583">
    <property type="taxonomic scope" value="Bacteria"/>
</dbReference>
<dbReference type="PANTHER" id="PTHR30346:SF17">
    <property type="entry name" value="LYSR FAMILY TRANSCRIPTIONAL REGULATOR"/>
    <property type="match status" value="1"/>
</dbReference>
<accession>Q2KU11</accession>
<dbReference type="InterPro" id="IPR036390">
    <property type="entry name" value="WH_DNA-bd_sf"/>
</dbReference>
<dbReference type="GO" id="GO:0003677">
    <property type="term" value="F:DNA binding"/>
    <property type="evidence" value="ECO:0007669"/>
    <property type="project" value="UniProtKB-KW"/>
</dbReference>
<reference evidence="6 7" key="1">
    <citation type="journal article" date="2006" name="J. Bacteriol.">
        <title>Comparison of the genome sequence of the poultry pathogen Bordetella avium with those of B. bronchiseptica, B. pertussis, and B. parapertussis reveals extensive diversity in surface structures associated with host interaction.</title>
        <authorList>
            <person name="Sebaihia M."/>
            <person name="Preston A."/>
            <person name="Maskell D.J."/>
            <person name="Kuzmiak H."/>
            <person name="Connell T.D."/>
            <person name="King N.D."/>
            <person name="Orndorff P.E."/>
            <person name="Miyamoto D.M."/>
            <person name="Thomson N.R."/>
            <person name="Harris D."/>
            <person name="Goble A."/>
            <person name="Lord A."/>
            <person name="Murphy L."/>
            <person name="Quail M.A."/>
            <person name="Rutter S."/>
            <person name="Squares R."/>
            <person name="Squares S."/>
            <person name="Woodward J."/>
            <person name="Parkhill J."/>
            <person name="Temple L.M."/>
        </authorList>
    </citation>
    <scope>NUCLEOTIDE SEQUENCE [LARGE SCALE GENOMIC DNA]</scope>
    <source>
        <strain evidence="6 7">197N</strain>
    </source>
</reference>
<dbReference type="PROSITE" id="PS50931">
    <property type="entry name" value="HTH_LYSR"/>
    <property type="match status" value="1"/>
</dbReference>
<dbReference type="Gene3D" id="3.40.190.10">
    <property type="entry name" value="Periplasmic binding protein-like II"/>
    <property type="match status" value="2"/>
</dbReference>
<dbReference type="CDD" id="cd08414">
    <property type="entry name" value="PBP2_LTTR_aromatics_like"/>
    <property type="match status" value="1"/>
</dbReference>
<dbReference type="InterPro" id="IPR000847">
    <property type="entry name" value="LysR_HTH_N"/>
</dbReference>
<dbReference type="GO" id="GO:0003700">
    <property type="term" value="F:DNA-binding transcription factor activity"/>
    <property type="evidence" value="ECO:0007669"/>
    <property type="project" value="InterPro"/>
</dbReference>